<evidence type="ECO:0000256" key="2">
    <source>
        <dbReference type="SAM" id="SignalP"/>
    </source>
</evidence>
<protein>
    <submittedName>
        <fullName evidence="3">DUF4148 domain-containing protein</fullName>
    </submittedName>
</protein>
<sequence>MKHLNRALIVASLVIAPFAAHAADIAPLTRAQVRAELIQAEQNGTYPTSKVHYPDAQPDAATVYVANRAAAKAAANSAYGGSVAGSSATGAPAVSGGGGAVSSERPQFGNLYSHH</sequence>
<dbReference type="RefSeq" id="WP_219801527.1">
    <property type="nucleotide sequence ID" value="NZ_CP080096.1"/>
</dbReference>
<dbReference type="Pfam" id="PF13663">
    <property type="entry name" value="DUF4148"/>
    <property type="match status" value="1"/>
</dbReference>
<proteinExistence type="predicted"/>
<evidence type="ECO:0000313" key="4">
    <source>
        <dbReference type="Proteomes" id="UP000826462"/>
    </source>
</evidence>
<dbReference type="InterPro" id="IPR025421">
    <property type="entry name" value="DUF4148"/>
</dbReference>
<evidence type="ECO:0000256" key="1">
    <source>
        <dbReference type="SAM" id="MobiDB-lite"/>
    </source>
</evidence>
<keyword evidence="2" id="KW-0732">Signal</keyword>
<feature type="region of interest" description="Disordered" evidence="1">
    <location>
        <begin position="80"/>
        <end position="115"/>
    </location>
</feature>
<dbReference type="Proteomes" id="UP000826462">
    <property type="component" value="Chromosome 2"/>
</dbReference>
<feature type="chain" id="PRO_5047388620" evidence="2">
    <location>
        <begin position="23"/>
        <end position="115"/>
    </location>
</feature>
<name>A0ABX8UYM9_9BURK</name>
<gene>
    <name evidence="3" type="ORF">KZJ38_34700</name>
</gene>
<dbReference type="EMBL" id="CP080096">
    <property type="protein sequence ID" value="QYD72099.1"/>
    <property type="molecule type" value="Genomic_DNA"/>
</dbReference>
<reference evidence="3 4" key="1">
    <citation type="submission" date="2021-07" db="EMBL/GenBank/DDBJ databases">
        <title>Paraburkholderia edwinii protects Aspergillus sp. from phenazines by acting as a toxin sponge.</title>
        <authorList>
            <person name="Dahlstrom K.M."/>
            <person name="Newman D.K."/>
        </authorList>
    </citation>
    <scope>NUCLEOTIDE SEQUENCE [LARGE SCALE GENOMIC DNA]</scope>
    <source>
        <strain evidence="3 4">Pe01</strain>
    </source>
</reference>
<keyword evidence="4" id="KW-1185">Reference proteome</keyword>
<organism evidence="3 4">
    <name type="scientific">Paraburkholderia edwinii</name>
    <dbReference type="NCBI Taxonomy" id="2861782"/>
    <lineage>
        <taxon>Bacteria</taxon>
        <taxon>Pseudomonadati</taxon>
        <taxon>Pseudomonadota</taxon>
        <taxon>Betaproteobacteria</taxon>
        <taxon>Burkholderiales</taxon>
        <taxon>Burkholderiaceae</taxon>
        <taxon>Paraburkholderia</taxon>
    </lineage>
</organism>
<evidence type="ECO:0000313" key="3">
    <source>
        <dbReference type="EMBL" id="QYD72099.1"/>
    </source>
</evidence>
<feature type="compositionally biased region" description="Low complexity" evidence="1">
    <location>
        <begin position="80"/>
        <end position="94"/>
    </location>
</feature>
<feature type="signal peptide" evidence="2">
    <location>
        <begin position="1"/>
        <end position="22"/>
    </location>
</feature>
<accession>A0ABX8UYM9</accession>